<dbReference type="InterPro" id="IPR025110">
    <property type="entry name" value="AMP-bd_C"/>
</dbReference>
<feature type="domain" description="AMP-dependent synthetase/ligase" evidence="1">
    <location>
        <begin position="146"/>
        <end position="473"/>
    </location>
</feature>
<dbReference type="InterPro" id="IPR036736">
    <property type="entry name" value="ACP-like_sf"/>
</dbReference>
<dbReference type="RefSeq" id="XP_031403761.1">
    <property type="nucleotide sequence ID" value="XM_031547901.1"/>
</dbReference>
<dbReference type="SUPFAM" id="SSF56801">
    <property type="entry name" value="Acetyl-CoA synthetase-like"/>
    <property type="match status" value="1"/>
</dbReference>
<accession>A0A6P8EED4</accession>
<dbReference type="InterPro" id="IPR052091">
    <property type="entry name" value="Beta-ala_Activ/Resist"/>
</dbReference>
<dbReference type="InterPro" id="IPR042099">
    <property type="entry name" value="ANL_N_sf"/>
</dbReference>
<dbReference type="Pfam" id="PF00501">
    <property type="entry name" value="AMP-binding"/>
    <property type="match status" value="1"/>
</dbReference>
<dbReference type="InterPro" id="IPR018391">
    <property type="entry name" value="PQQ_b-propeller_rpt"/>
</dbReference>
<dbReference type="SUPFAM" id="SSF50998">
    <property type="entry name" value="Quinoprotein alcohol dehydrogenase-like"/>
    <property type="match status" value="1"/>
</dbReference>
<dbReference type="PROSITE" id="PS00455">
    <property type="entry name" value="AMP_BINDING"/>
    <property type="match status" value="1"/>
</dbReference>
<dbReference type="InterPro" id="IPR002372">
    <property type="entry name" value="PQQ_rpt_dom"/>
</dbReference>
<reference evidence="5" key="2">
    <citation type="submission" date="2025-08" db="UniProtKB">
        <authorList>
            <consortium name="RefSeq"/>
        </authorList>
    </citation>
    <scope>IDENTIFICATION</scope>
    <source>
        <tissue evidence="5">Leaf</tissue>
    </source>
</reference>
<dbReference type="PANTHER" id="PTHR44394">
    <property type="entry name" value="BETA-ALANINE-ACTIVATING ENZYME"/>
    <property type="match status" value="1"/>
</dbReference>
<reference evidence="4" key="1">
    <citation type="journal article" date="2020" name="Plant Biotechnol. J.">
        <title>The pomegranate (Punica granatum L.) draft genome dissects genetic divergence between soft- and hard-seeded cultivars.</title>
        <authorList>
            <person name="Luo X."/>
            <person name="Li H."/>
            <person name="Wu Z."/>
            <person name="Yao W."/>
            <person name="Zhao P."/>
            <person name="Cao D."/>
            <person name="Yu H."/>
            <person name="Li K."/>
            <person name="Poudel K."/>
            <person name="Zhao D."/>
            <person name="Zhang F."/>
            <person name="Xia X."/>
            <person name="Chen L."/>
            <person name="Wang Q."/>
            <person name="Jing D."/>
            <person name="Cao S."/>
        </authorList>
    </citation>
    <scope>NUCLEOTIDE SEQUENCE [LARGE SCALE GENOMIC DNA]</scope>
    <source>
        <strain evidence="4">cv. Tunisia</strain>
    </source>
</reference>
<dbReference type="AlphaFoldDB" id="A0A6P8EED4"/>
<dbReference type="Gene3D" id="3.40.50.12780">
    <property type="entry name" value="N-terminal domain of ligase-like"/>
    <property type="match status" value="1"/>
</dbReference>
<dbReference type="InterPro" id="IPR045851">
    <property type="entry name" value="AMP-bd_C_sf"/>
</dbReference>
<feature type="domain" description="Pyrrolo-quinoline quinone repeat" evidence="3">
    <location>
        <begin position="844"/>
        <end position="1199"/>
    </location>
</feature>
<dbReference type="InterPro" id="IPR020845">
    <property type="entry name" value="AMP-binding_CS"/>
</dbReference>
<evidence type="ECO:0000259" key="2">
    <source>
        <dbReference type="Pfam" id="PF13193"/>
    </source>
</evidence>
<dbReference type="PANTHER" id="PTHR44394:SF1">
    <property type="entry name" value="BETA-ALANINE-ACTIVATING ENZYME"/>
    <property type="match status" value="1"/>
</dbReference>
<name>A0A6P8EED4_PUNGR</name>
<dbReference type="Proteomes" id="UP000515151">
    <property type="component" value="Chromosome 7"/>
</dbReference>
<dbReference type="CDD" id="cd05930">
    <property type="entry name" value="A_NRPS"/>
    <property type="match status" value="1"/>
</dbReference>
<dbReference type="SUPFAM" id="SSF47336">
    <property type="entry name" value="ACP-like"/>
    <property type="match status" value="1"/>
</dbReference>
<proteinExistence type="predicted"/>
<dbReference type="InterPro" id="IPR011047">
    <property type="entry name" value="Quinoprotein_ADH-like_sf"/>
</dbReference>
<sequence>MIDDEEKQQEKLGRCCIWHQFSAAASSHPDKIAVVHASGGARLFRELHRGGETSAGFGTDGLGFLTDRAAPSTSPPVYDGDACFAYSQVSLAVESLSSRLRAVLDGEDVPDLIKPSSGEVNNRGERAQPADSLSFVPSNPRLAESRDVYRPKIVGVYIPPSVEYVVSVLSVLRCGEALMPIDPWWPKDRILSVVAASNVDAILGSKTSFGKTHDNPSDWIAKSVSCPVLLFSMDECLQVDRGSCNIPLPCKGWKQRLFCYLMYTSGSTGNPKGVCGTEQGLLNRFMWMQEFYPFEVEEYVLFKTSISFIDHLQEILGAILTASALVVPPFNELKENIFAVLDFLEAYRISRLTAVPSLMRAVLPALQSQRHLQVTESLKLLVLSGEDFPVLLWKMLSTVFPNTSILNLYGSTEVSGDCTFFDCEKLPMLLETEALTSVPIGQPISNCDVVLVGEHDTPDQGEIHVGGLCISSGCFLNSTVVHSDFTELLHCSSLHYSDNRQRNQLFYRTGDFAQRLENGYLVFLGRKDRIVKINGQRVSLVEVENALRGHRDVLDAAVISQKGPEELIFLKAFLLLREMENSRDVLGCIRRWAIGKFSAVMIPHQFVFVESFPMTSSGKVDYESLAALEKMQTNEDSNQTEDIDLLQAIKKAFLDALMIETVSDEDNFFTVGGNSIAAAHVSYNLGINMRLLYDFPSPYKLHRAILQKVGSYSENLKVDGGLRINLEPGKRKIFQSLNSEAADIYRIKENEKSIGTSGKNGNHDTTYKRLKADSDTYSTSTGDSPRDGYPWTSLLKLKSCSLSRCNRVMYESDYGLTDGCQASWPAEIPRNTKSFMRKLWKVPMGSCVDASPLLVVRNQELFVFIGAHSEKFACVNAKSGSVQWEIKLDGRIEGSAAITNDFSQVVVGCYDGNIYFLDFSSGEICWTFQTAGEVKSQPVIEKKRQLIWCGSYDHNLYALDYKNYQCVDHVTCSGSIFGSPAIDELRSRIYVASTNGRITALSIKASPFYVLWQCDLGVPVFGSISICPIFGNVICCLVDGSVIALNSSGAIFWKTGTDGPIFAGACISSALPSQVMTLAHSRILQVLICSRSGKIYSFDTESGKTIWEYDVGEPITASAYVDDNLQLTCDRLVCICTCSGSILVLQINVDMEGDAVEKSDHMVQEFSRLKLDGDIFSSPVMIGGLIFVGCRDDYLHCVALETQSLTKRLFC</sequence>
<dbReference type="Gene3D" id="3.30.300.30">
    <property type="match status" value="1"/>
</dbReference>
<dbReference type="GeneID" id="116213091"/>
<dbReference type="OrthoDB" id="408177at2759"/>
<evidence type="ECO:0000259" key="1">
    <source>
        <dbReference type="Pfam" id="PF00501"/>
    </source>
</evidence>
<keyword evidence="4" id="KW-1185">Reference proteome</keyword>
<dbReference type="GO" id="GO:0043041">
    <property type="term" value="P:amino acid activation for nonribosomal peptide biosynthetic process"/>
    <property type="evidence" value="ECO:0007669"/>
    <property type="project" value="TreeGrafter"/>
</dbReference>
<protein>
    <submittedName>
        <fullName evidence="5">Acyl-activating enzyme 19 isoform X1</fullName>
    </submittedName>
</protein>
<dbReference type="Pfam" id="PF13193">
    <property type="entry name" value="AMP-binding_C"/>
    <property type="match status" value="1"/>
</dbReference>
<evidence type="ECO:0000313" key="4">
    <source>
        <dbReference type="Proteomes" id="UP000515151"/>
    </source>
</evidence>
<dbReference type="InterPro" id="IPR015943">
    <property type="entry name" value="WD40/YVTN_repeat-like_dom_sf"/>
</dbReference>
<dbReference type="Gene3D" id="2.130.10.10">
    <property type="entry name" value="YVTN repeat-like/Quinoprotein amine dehydrogenase"/>
    <property type="match status" value="2"/>
</dbReference>
<evidence type="ECO:0000313" key="5">
    <source>
        <dbReference type="RefSeq" id="XP_031403761.1"/>
    </source>
</evidence>
<gene>
    <name evidence="5" type="primary">LOC116213091</name>
</gene>
<dbReference type="SMART" id="SM00564">
    <property type="entry name" value="PQQ"/>
    <property type="match status" value="5"/>
</dbReference>
<dbReference type="Pfam" id="PF13570">
    <property type="entry name" value="Beta-prop_ACSF4"/>
    <property type="match status" value="1"/>
</dbReference>
<feature type="domain" description="AMP-binding enzyme C-terminal" evidence="2">
    <location>
        <begin position="542"/>
        <end position="619"/>
    </location>
</feature>
<organism evidence="4 5">
    <name type="scientific">Punica granatum</name>
    <name type="common">Pomegranate</name>
    <dbReference type="NCBI Taxonomy" id="22663"/>
    <lineage>
        <taxon>Eukaryota</taxon>
        <taxon>Viridiplantae</taxon>
        <taxon>Streptophyta</taxon>
        <taxon>Embryophyta</taxon>
        <taxon>Tracheophyta</taxon>
        <taxon>Spermatophyta</taxon>
        <taxon>Magnoliopsida</taxon>
        <taxon>eudicotyledons</taxon>
        <taxon>Gunneridae</taxon>
        <taxon>Pentapetalae</taxon>
        <taxon>rosids</taxon>
        <taxon>malvids</taxon>
        <taxon>Myrtales</taxon>
        <taxon>Lythraceae</taxon>
        <taxon>Punica</taxon>
    </lineage>
</organism>
<dbReference type="InterPro" id="IPR000873">
    <property type="entry name" value="AMP-dep_synth/lig_dom"/>
</dbReference>
<evidence type="ECO:0000259" key="3">
    <source>
        <dbReference type="Pfam" id="PF13570"/>
    </source>
</evidence>